<evidence type="ECO:0000313" key="4">
    <source>
        <dbReference type="Proteomes" id="UP000178977"/>
    </source>
</evidence>
<dbReference type="Pfam" id="PF00188">
    <property type="entry name" value="CAP"/>
    <property type="match status" value="1"/>
</dbReference>
<name>A0A1G2LA39_9BACT</name>
<keyword evidence="1" id="KW-0812">Transmembrane</keyword>
<evidence type="ECO:0000259" key="2">
    <source>
        <dbReference type="Pfam" id="PF00188"/>
    </source>
</evidence>
<dbReference type="Gene3D" id="3.40.33.10">
    <property type="entry name" value="CAP"/>
    <property type="match status" value="1"/>
</dbReference>
<dbReference type="InterPro" id="IPR035940">
    <property type="entry name" value="CAP_sf"/>
</dbReference>
<protein>
    <recommendedName>
        <fullName evidence="2">SCP domain-containing protein</fullName>
    </recommendedName>
</protein>
<feature type="transmembrane region" description="Helical" evidence="1">
    <location>
        <begin position="301"/>
        <end position="320"/>
    </location>
</feature>
<dbReference type="SUPFAM" id="SSF55797">
    <property type="entry name" value="PR-1-like"/>
    <property type="match status" value="1"/>
</dbReference>
<evidence type="ECO:0000256" key="1">
    <source>
        <dbReference type="SAM" id="Phobius"/>
    </source>
</evidence>
<comment type="caution">
    <text evidence="3">The sequence shown here is derived from an EMBL/GenBank/DDBJ whole genome shotgun (WGS) entry which is preliminary data.</text>
</comment>
<gene>
    <name evidence="3" type="ORF">A3A44_00790</name>
</gene>
<evidence type="ECO:0000313" key="3">
    <source>
        <dbReference type="EMBL" id="OHA08430.1"/>
    </source>
</evidence>
<dbReference type="InterPro" id="IPR014044">
    <property type="entry name" value="CAP_dom"/>
</dbReference>
<dbReference type="PANTHER" id="PTHR31157">
    <property type="entry name" value="SCP DOMAIN-CONTAINING PROTEIN"/>
    <property type="match status" value="1"/>
</dbReference>
<keyword evidence="1" id="KW-1133">Transmembrane helix</keyword>
<feature type="transmembrane region" description="Helical" evidence="1">
    <location>
        <begin position="270"/>
        <end position="289"/>
    </location>
</feature>
<accession>A0A1G2LA39</accession>
<dbReference type="Proteomes" id="UP000178977">
    <property type="component" value="Unassembled WGS sequence"/>
</dbReference>
<keyword evidence="1" id="KW-0472">Membrane</keyword>
<dbReference type="EMBL" id="MHQT01000040">
    <property type="protein sequence ID" value="OHA08430.1"/>
    <property type="molecule type" value="Genomic_DNA"/>
</dbReference>
<proteinExistence type="predicted"/>
<feature type="domain" description="SCP" evidence="2">
    <location>
        <begin position="70"/>
        <end position="188"/>
    </location>
</feature>
<dbReference type="PANTHER" id="PTHR31157:SF1">
    <property type="entry name" value="SCP DOMAIN-CONTAINING PROTEIN"/>
    <property type="match status" value="1"/>
</dbReference>
<dbReference type="AlphaFoldDB" id="A0A1G2LA39"/>
<reference evidence="3 4" key="1">
    <citation type="journal article" date="2016" name="Nat. Commun.">
        <title>Thousands of microbial genomes shed light on interconnected biogeochemical processes in an aquifer system.</title>
        <authorList>
            <person name="Anantharaman K."/>
            <person name="Brown C.T."/>
            <person name="Hug L.A."/>
            <person name="Sharon I."/>
            <person name="Castelle C.J."/>
            <person name="Probst A.J."/>
            <person name="Thomas B.C."/>
            <person name="Singh A."/>
            <person name="Wilkins M.J."/>
            <person name="Karaoz U."/>
            <person name="Brodie E.L."/>
            <person name="Williams K.H."/>
            <person name="Hubbard S.S."/>
            <person name="Banfield J.F."/>
        </authorList>
    </citation>
    <scope>NUCLEOTIDE SEQUENCE [LARGE SCALE GENOMIC DNA]</scope>
</reference>
<dbReference type="CDD" id="cd05379">
    <property type="entry name" value="CAP_bacterial"/>
    <property type="match status" value="1"/>
</dbReference>
<dbReference type="STRING" id="1802281.A3A44_00790"/>
<organism evidence="3 4">
    <name type="scientific">Candidatus Sungbacteria bacterium RIFCSPLOWO2_01_FULL_60_25</name>
    <dbReference type="NCBI Taxonomy" id="1802281"/>
    <lineage>
        <taxon>Bacteria</taxon>
        <taxon>Candidatus Sungiibacteriota</taxon>
    </lineage>
</organism>
<sequence>MRAAYSVRRTLKKHFIPHRGNNYKPHLLRERGAFVLASLVAALFLASLLPRLATSRFPFFGSIISAVLVDLANEDRALASAAPLKQSPILEAAARMKAEDMAGKGYFAHTSPEGVTPWHWFRAVGYRYRYAGENLALNFTDSVDVERAWMNSPGHRANIINTNFTEIGIAIATGTYQGRETTFVVQLFGRPDVRPVAPRRRTPPPPAVTRAPLAAAEPEAETIAETDSFVAVRVAGEETDVALPAPQTQPERQATRIWRLFAAPTNAVSWAYLALAALVGAALSCLLVIEAKRQHPRHAAYGVLLLLLIAGALWLNQTLAGGPSVM</sequence>